<gene>
    <name evidence="3" type="ORF">HERI1096_LOCUS16281</name>
</gene>
<reference evidence="3" key="1">
    <citation type="submission" date="2021-01" db="EMBL/GenBank/DDBJ databases">
        <authorList>
            <person name="Corre E."/>
            <person name="Pelletier E."/>
            <person name="Niang G."/>
            <person name="Scheremetjew M."/>
            <person name="Finn R."/>
            <person name="Kale V."/>
            <person name="Holt S."/>
            <person name="Cochrane G."/>
            <person name="Meng A."/>
            <person name="Brown T."/>
            <person name="Cohen L."/>
        </authorList>
    </citation>
    <scope>NUCLEOTIDE SEQUENCE</scope>
    <source>
        <strain evidence="3">CCMP281</strain>
    </source>
</reference>
<evidence type="ECO:0000259" key="2">
    <source>
        <dbReference type="SMART" id="SM00244"/>
    </source>
</evidence>
<dbReference type="InterPro" id="IPR036013">
    <property type="entry name" value="Band_7/SPFH_dom_sf"/>
</dbReference>
<feature type="compositionally biased region" description="Basic and acidic residues" evidence="1">
    <location>
        <begin position="281"/>
        <end position="302"/>
    </location>
</feature>
<dbReference type="EMBL" id="HBHX01029165">
    <property type="protein sequence ID" value="CAE0115596.1"/>
    <property type="molecule type" value="Transcribed_RNA"/>
</dbReference>
<dbReference type="SUPFAM" id="SSF117892">
    <property type="entry name" value="Band 7/SPFH domain"/>
    <property type="match status" value="1"/>
</dbReference>
<dbReference type="InterPro" id="IPR001107">
    <property type="entry name" value="Band_7"/>
</dbReference>
<dbReference type="InterPro" id="IPR050710">
    <property type="entry name" value="Band7/mec-2_domain"/>
</dbReference>
<evidence type="ECO:0000256" key="1">
    <source>
        <dbReference type="SAM" id="MobiDB-lite"/>
    </source>
</evidence>
<protein>
    <recommendedName>
        <fullName evidence="2">Band 7 domain-containing protein</fullName>
    </recommendedName>
</protein>
<dbReference type="Pfam" id="PF01145">
    <property type="entry name" value="Band_7"/>
    <property type="match status" value="1"/>
</dbReference>
<dbReference type="Gene3D" id="3.30.479.30">
    <property type="entry name" value="Band 7 domain"/>
    <property type="match status" value="1"/>
</dbReference>
<feature type="domain" description="Band 7" evidence="2">
    <location>
        <begin position="37"/>
        <end position="259"/>
    </location>
</feature>
<dbReference type="SMART" id="SM00244">
    <property type="entry name" value="PHB"/>
    <property type="match status" value="1"/>
</dbReference>
<accession>A0A7S3AUG6</accession>
<proteinExistence type="predicted"/>
<feature type="region of interest" description="Disordered" evidence="1">
    <location>
        <begin position="279"/>
        <end position="306"/>
    </location>
</feature>
<dbReference type="AlphaFoldDB" id="A0A7S3AUG6"/>
<organism evidence="3">
    <name type="scientific">Haptolina ericina</name>
    <dbReference type="NCBI Taxonomy" id="156174"/>
    <lineage>
        <taxon>Eukaryota</taxon>
        <taxon>Haptista</taxon>
        <taxon>Haptophyta</taxon>
        <taxon>Prymnesiophyceae</taxon>
        <taxon>Prymnesiales</taxon>
        <taxon>Prymnesiaceae</taxon>
        <taxon>Haptolina</taxon>
    </lineage>
</organism>
<feature type="region of interest" description="Disordered" evidence="1">
    <location>
        <begin position="176"/>
        <end position="217"/>
    </location>
</feature>
<dbReference type="PANTHER" id="PTHR43327:SF9">
    <property type="entry name" value="BAND 7 DOMAIN-CONTAINING PROTEIN"/>
    <property type="match status" value="1"/>
</dbReference>
<evidence type="ECO:0000313" key="3">
    <source>
        <dbReference type="EMBL" id="CAE0115596.1"/>
    </source>
</evidence>
<name>A0A7S3AUG6_9EUKA</name>
<dbReference type="PANTHER" id="PTHR43327">
    <property type="entry name" value="STOMATIN-LIKE PROTEIN 2, MITOCHONDRIAL"/>
    <property type="match status" value="1"/>
</dbReference>
<sequence>MQQQHLYSRDINSVGQATELFGSDKGLLVCRPARLTRPWFSVPDGCYALVTRFGKDLMYEGDNPVWPAGFFWGPPWTKVSNIVTKQSVVFNMPVKGCKTQDNVTVQINLAVVFRIMGDVKKNEDPTLVRKFVYHVTARGLEQQLVDACEEATRSVARSLMHQEVYGLRTDKSGKAARVLKGAEDRPDEDLEGDPTLRQQKGPNEAEQAAAAMGKGRDVADDMRRTLNDQFRPQGVEVSDVIITDVKLPDQIVNQMAEKTSVIAQNAMQRMTQEFEMLNLKQNEESETLKQKKKEERDKEKQAGDMQVNEVQVQLDKMKAETKVMLNQIKQDSKVRVQNINANGELEVTKLKQEKDALITKLHSEAVATSSQLKAEADKYQATIISGAELQATRNRGAAKELMAKAEGIAAPYVEARKQFETRHKQIQVWKQLAANKDLIVSGETNEELNTMMLCDAIMDGAAGETTKSQVLSEMLIMQRGSKVMLNLSNSTTPFSE</sequence>